<dbReference type="PANTHER" id="PTHR44314">
    <property type="entry name" value="CILIA- AND FLAGELLA-ASSOCIATED PROTEIN 70"/>
    <property type="match status" value="1"/>
</dbReference>
<name>A0A183PLE9_9TREM</name>
<sequence length="261" mass="30075">MQTRYSQSFLNDQMASSFPEITLALNKKEDGDFPIGQYSTLRNSANSVKNKVVWNQQHRRLLNRTSQLKQDDEPTHTHHGVAYVNLTPLLYPGVDYVRGAYKIYPFNQKEYEEKTKRQNSLLRDVLNKVSVQSTPNVQTDKKKTQLNVPKHERKTSVTNAKTTGRSASALEAETGERSEIERQKSNLTPNTINEQPTDQVQNTEAQQYLDAQSFIMLEFRLEKPLVKKRTLEEIDQKVSTYITEKQPVVKRHTTAEKVACF</sequence>
<proteinExistence type="predicted"/>
<dbReference type="AlphaFoldDB" id="A0A183PLE9"/>
<dbReference type="EMBL" id="UZAL01035531">
    <property type="protein sequence ID" value="VDP67924.1"/>
    <property type="molecule type" value="Genomic_DNA"/>
</dbReference>
<dbReference type="STRING" id="31246.A0A183PLE9"/>
<evidence type="ECO:0000256" key="3">
    <source>
        <dbReference type="SAM" id="MobiDB-lite"/>
    </source>
</evidence>
<keyword evidence="1" id="KW-0677">Repeat</keyword>
<dbReference type="GO" id="GO:0003341">
    <property type="term" value="P:cilium movement"/>
    <property type="evidence" value="ECO:0007669"/>
    <property type="project" value="TreeGrafter"/>
</dbReference>
<dbReference type="GO" id="GO:0031514">
    <property type="term" value="C:motile cilium"/>
    <property type="evidence" value="ECO:0007669"/>
    <property type="project" value="TreeGrafter"/>
</dbReference>
<dbReference type="GO" id="GO:0070062">
    <property type="term" value="C:extracellular exosome"/>
    <property type="evidence" value="ECO:0007669"/>
    <property type="project" value="TreeGrafter"/>
</dbReference>
<gene>
    <name evidence="4" type="ORF">SMTD_LOCUS15185</name>
</gene>
<dbReference type="InterPro" id="IPR052628">
    <property type="entry name" value="CFAP70"/>
</dbReference>
<evidence type="ECO:0000313" key="4">
    <source>
        <dbReference type="EMBL" id="VDP67924.1"/>
    </source>
</evidence>
<feature type="compositionally biased region" description="Polar residues" evidence="3">
    <location>
        <begin position="156"/>
        <end position="166"/>
    </location>
</feature>
<organism evidence="4 5">
    <name type="scientific">Schistosoma mattheei</name>
    <dbReference type="NCBI Taxonomy" id="31246"/>
    <lineage>
        <taxon>Eukaryota</taxon>
        <taxon>Metazoa</taxon>
        <taxon>Spiralia</taxon>
        <taxon>Lophotrochozoa</taxon>
        <taxon>Platyhelminthes</taxon>
        <taxon>Trematoda</taxon>
        <taxon>Digenea</taxon>
        <taxon>Strigeidida</taxon>
        <taxon>Schistosomatoidea</taxon>
        <taxon>Schistosomatidae</taxon>
        <taxon>Schistosoma</taxon>
    </lineage>
</organism>
<keyword evidence="2" id="KW-0802">TPR repeat</keyword>
<dbReference type="PANTHER" id="PTHR44314:SF1">
    <property type="entry name" value="CILIA- AND FLAGELLA-ASSOCIATED PROTEIN 70"/>
    <property type="match status" value="1"/>
</dbReference>
<protein>
    <submittedName>
        <fullName evidence="4">Uncharacterized protein</fullName>
    </submittedName>
</protein>
<evidence type="ECO:0000256" key="2">
    <source>
        <dbReference type="ARBA" id="ARBA00022803"/>
    </source>
</evidence>
<feature type="region of interest" description="Disordered" evidence="3">
    <location>
        <begin position="132"/>
        <end position="196"/>
    </location>
</feature>
<evidence type="ECO:0000256" key="1">
    <source>
        <dbReference type="ARBA" id="ARBA00022737"/>
    </source>
</evidence>
<dbReference type="Proteomes" id="UP000269396">
    <property type="component" value="Unassembled WGS sequence"/>
</dbReference>
<accession>A0A183PLE9</accession>
<reference evidence="4 5" key="1">
    <citation type="submission" date="2018-11" db="EMBL/GenBank/DDBJ databases">
        <authorList>
            <consortium name="Pathogen Informatics"/>
        </authorList>
    </citation>
    <scope>NUCLEOTIDE SEQUENCE [LARGE SCALE GENOMIC DNA]</scope>
    <source>
        <strain>Denwood</strain>
        <strain evidence="5">Zambia</strain>
    </source>
</reference>
<evidence type="ECO:0000313" key="5">
    <source>
        <dbReference type="Proteomes" id="UP000269396"/>
    </source>
</evidence>
<dbReference type="GO" id="GO:0060271">
    <property type="term" value="P:cilium assembly"/>
    <property type="evidence" value="ECO:0007669"/>
    <property type="project" value="TreeGrafter"/>
</dbReference>
<keyword evidence="5" id="KW-1185">Reference proteome</keyword>
<feature type="compositionally biased region" description="Basic and acidic residues" evidence="3">
    <location>
        <begin position="174"/>
        <end position="184"/>
    </location>
</feature>
<feature type="compositionally biased region" description="Polar residues" evidence="3">
    <location>
        <begin position="185"/>
        <end position="196"/>
    </location>
</feature>